<evidence type="ECO:0000313" key="11">
    <source>
        <dbReference type="Proteomes" id="UP000193077"/>
    </source>
</evidence>
<feature type="region of interest" description="Disordered" evidence="8">
    <location>
        <begin position="1304"/>
        <end position="1324"/>
    </location>
</feature>
<dbReference type="Gene3D" id="2.150.10.10">
    <property type="entry name" value="Serralysin-like metalloprotease, C-terminal"/>
    <property type="match status" value="10"/>
</dbReference>
<feature type="compositionally biased region" description="Low complexity" evidence="8">
    <location>
        <begin position="561"/>
        <end position="573"/>
    </location>
</feature>
<dbReference type="PANTHER" id="PTHR38340:SF1">
    <property type="entry name" value="S-LAYER PROTEIN"/>
    <property type="match status" value="1"/>
</dbReference>
<sequence length="1896" mass="194020">MATNFDNPYLANVIGLWDFRPTAETRDTGLGDGIAQDGTPVNDPDFSAGWMFTDNSGTQRFDVDDGDDAAFDLSQGTIITEFRSFDTTDAGSETVVSRGVEDSGEESDGGQGTETDSGFFEIRVTENGAVEVYHRSGGTESLLSTSEGFVGTGDIVRVSYSWSESGVAVLVENTTQGTTETVTGDTQGLTLDVTTGEEQSFTIGAREVVENEFDQHFYGGIDYVAVLDEPVIGGGGNGIVEGTEGDDIIDVDYDGDPDGDVVDGGDAPNPADGPDDDVINGGAGNDSIDAGEGDDTVYAGGGDDTVNGEAGDDLLIGDGDAPGLTSPSTRETFEWNLAPDPDDGGQVDDGDDLSGGFTQNTGSVDVTFSVTQQSGGVDTEFQTQEQFVGNIDTNGPEATDTSAMESELNGQANSATYQLEFSDAVENVSFRVNDIDGDGRVQIMAYDEDGNQIPVVVSGGLGVSVTDEDGVAGGDTATGDGGYANPDNSNYSVLVTIPGPVARLTITHDQAGANASEIDVTDVYFDVVDDDGTGGGDPGEGGNDSLTGGEGDDTLVGQGGDDTLTGGDGNDSVDGGDGDDVIDTGGDDADNLPDRGFPSYQGLPAVPADPDVENDRDTVDGGDGNDVISTGDDTDVIMGGAGSDTIDGGLDDDTISGGEDADVIVGSEGSDEITGDGGDDTIYGGLDPIFPDVLNITDDGSDGRDPDPEVTNGMDTLSGGEGNDLIMGQDDDDVLMGDEGDDTLDGGIDEDSIMGGVGNDEIIGGHGDDTLSGGDDRDTFLGGEGFDQVDGGSGGDDFDTLDLRGLGPVGIVYTSEDQEDGVAVVGATGDIIVFEEIENILIDEPLDPDGIVEGTFGDDVIDVLYDGDPNGDFVDNDDALLPGQVGDQDIIVGKTGNDTIDAGLDSDYVFAGGGDDAVSGEDGDDTILGQDGDDLLEGDAGDDVVQGGRGNDTLDAGRGNDTMRGGDGNDNLTGNPGDDLLYGDDGDDTVIGNDGTDTLYGGAGNDTISTGPGNDQAFGGDDRDTIIVVGQDDQFVDGNEGGDDFDTLRVFGRAEVEYDPDNGENGVVYYLDDTDTRTGVTTTFINIENVVIVDPQLDGVVEGGDGDDLIDASYLGDPEGDRIDNFDSFENFLDEPIASLTPSDFFEDLGGTPRGDQRDAVDAGAGNDTVISGAGDDIVKGREGNDLVIAGIGFDDVEGGEGNDTLDGGAGSDKLYGSEGDDSLIGGLGADTLVGGEGGDTLDGGLGDNFIDAGEGDDLLTGEDGNDTLNAGDGADTIFAGGGDDVVVAYDPAFTGVASIGRTADSIDGGSGNDQLAGGSGNDTILGGTGDDTLFGGIGGDQLEGQEGNDVVYGDSDISMVKPSDYAAALAIEPGNDTILGGAGEDTLYGEEGNDVILGGDDADMVFGGDDRDTIGAGIGDTIEGGEGGDDFDVLIARGLAVVDYDESDPSGESGTVTYYNDDLTVAGTAEFSEIENVYVIGAPTTTSDPGDGPVVTGVDGVVEGTAGNDTIDLAYTGDPEGDLVDGDDAVPPLVGEQDVILAGGGDDSVRGEEDTDVIFGGTGDDTVFGNGGGDAIDGGEGNDMLDGGEGRDIVVGGDGDDTISGSNDVVGDGGDILSGQFGNDSFVNVGQGEVIIGGEDTDGLDNDILDLTGAAEAVNPGGSLTVEFDPSDSEAGTVRFFDSDGAETGTTEFSEIEQVIVPCFTPGTLIATPKGERRVEDLKIGDRIITRDNGIQEIKWLGTKTMTGQDLVRAEHLNPILIREGALGGGLPERDMMVSPNHRVLVANDKTALYFEDREVLVAAKYLTGLEGVDVVDVSSVTYIHFMFDQHEVVLSDGTWTESFQPGDHSLAGLGNAQRNEIFELFPELKEREGLEGYAAARRSLKKHEAHLLTH</sequence>
<dbReference type="PROSITE" id="PS00330">
    <property type="entry name" value="HEMOLYSIN_CALCIUM"/>
    <property type="match status" value="10"/>
</dbReference>
<feature type="compositionally biased region" description="Acidic residues" evidence="8">
    <location>
        <begin position="340"/>
        <end position="352"/>
    </location>
</feature>
<evidence type="ECO:0000256" key="7">
    <source>
        <dbReference type="ARBA" id="ARBA00023136"/>
    </source>
</evidence>
<dbReference type="InterPro" id="IPR011049">
    <property type="entry name" value="Serralysin-like_metalloprot_C"/>
</dbReference>
<keyword evidence="4" id="KW-0800">Toxin</keyword>
<dbReference type="Proteomes" id="UP000193077">
    <property type="component" value="Unassembled WGS sequence"/>
</dbReference>
<dbReference type="Pfam" id="PF00353">
    <property type="entry name" value="HemolysinCabind"/>
    <property type="match status" value="17"/>
</dbReference>
<evidence type="ECO:0000256" key="8">
    <source>
        <dbReference type="SAM" id="MobiDB-lite"/>
    </source>
</evidence>
<feature type="compositionally biased region" description="Gly residues" evidence="8">
    <location>
        <begin position="533"/>
        <end position="542"/>
    </location>
</feature>
<dbReference type="GO" id="GO:0090729">
    <property type="term" value="F:toxin activity"/>
    <property type="evidence" value="ECO:0007669"/>
    <property type="project" value="UniProtKB-KW"/>
</dbReference>
<dbReference type="EMBL" id="FWFO01000001">
    <property type="protein sequence ID" value="SLN36965.1"/>
    <property type="molecule type" value="Genomic_DNA"/>
</dbReference>
<evidence type="ECO:0000256" key="2">
    <source>
        <dbReference type="ARBA" id="ARBA00004613"/>
    </source>
</evidence>
<dbReference type="Gene3D" id="2.170.16.10">
    <property type="entry name" value="Hedgehog/Intein (Hint) domain"/>
    <property type="match status" value="1"/>
</dbReference>
<feature type="region of interest" description="Disordered" evidence="8">
    <location>
        <begin position="938"/>
        <end position="974"/>
    </location>
</feature>
<keyword evidence="11" id="KW-1185">Reference proteome</keyword>
<keyword evidence="3" id="KW-0964">Secreted</keyword>
<keyword evidence="7" id="KW-0472">Membrane</keyword>
<name>A0A1Y5SBJ6_9RHOB</name>
<gene>
    <name evidence="10" type="primary">cya_5</name>
    <name evidence="10" type="ORF">TRL7639_01808</name>
</gene>
<protein>
    <submittedName>
        <fullName evidence="10">Bifunctional hemolysin/adenylate cyclase</fullName>
    </submittedName>
</protein>
<dbReference type="PRINTS" id="PR00313">
    <property type="entry name" value="CABNDNGRPT"/>
</dbReference>
<dbReference type="InterPro" id="IPR003995">
    <property type="entry name" value="RTX_toxin_determinant-A"/>
</dbReference>
<comment type="subcellular location">
    <subcellularLocation>
        <location evidence="1">Membrane</location>
    </subcellularLocation>
    <subcellularLocation>
        <location evidence="2">Secreted</location>
    </subcellularLocation>
</comment>
<accession>A0A1Y5SBJ6</accession>
<dbReference type="GO" id="GO:0016020">
    <property type="term" value="C:membrane"/>
    <property type="evidence" value="ECO:0007669"/>
    <property type="project" value="UniProtKB-SubCell"/>
</dbReference>
<dbReference type="GO" id="GO:0005509">
    <property type="term" value="F:calcium ion binding"/>
    <property type="evidence" value="ECO:0007669"/>
    <property type="project" value="InterPro"/>
</dbReference>
<dbReference type="InterPro" id="IPR003587">
    <property type="entry name" value="Hint_dom_N"/>
</dbReference>
<dbReference type="GO" id="GO:0016539">
    <property type="term" value="P:intein-mediated protein splicing"/>
    <property type="evidence" value="ECO:0007669"/>
    <property type="project" value="InterPro"/>
</dbReference>
<evidence type="ECO:0000256" key="3">
    <source>
        <dbReference type="ARBA" id="ARBA00022525"/>
    </source>
</evidence>
<feature type="domain" description="Hint" evidence="9">
    <location>
        <begin position="1702"/>
        <end position="1818"/>
    </location>
</feature>
<dbReference type="InterPro" id="IPR018511">
    <property type="entry name" value="Hemolysin-typ_Ca-bd_CS"/>
</dbReference>
<feature type="compositionally biased region" description="Low complexity" evidence="8">
    <location>
        <begin position="313"/>
        <end position="324"/>
    </location>
</feature>
<dbReference type="InterPro" id="IPR036844">
    <property type="entry name" value="Hint_dom_sf"/>
</dbReference>
<evidence type="ECO:0000259" key="9">
    <source>
        <dbReference type="SMART" id="SM00306"/>
    </source>
</evidence>
<organism evidence="10 11">
    <name type="scientific">Falsiruegeria litorea R37</name>
    <dbReference type="NCBI Taxonomy" id="1200284"/>
    <lineage>
        <taxon>Bacteria</taxon>
        <taxon>Pseudomonadati</taxon>
        <taxon>Pseudomonadota</taxon>
        <taxon>Alphaproteobacteria</taxon>
        <taxon>Rhodobacterales</taxon>
        <taxon>Roseobacteraceae</taxon>
        <taxon>Falsiruegeria</taxon>
    </lineage>
</organism>
<dbReference type="SMART" id="SM00306">
    <property type="entry name" value="HintN"/>
    <property type="match status" value="1"/>
</dbReference>
<evidence type="ECO:0000256" key="5">
    <source>
        <dbReference type="ARBA" id="ARBA00022737"/>
    </source>
</evidence>
<keyword evidence="5" id="KW-0677">Repeat</keyword>
<feature type="compositionally biased region" description="Acidic residues" evidence="8">
    <location>
        <begin position="243"/>
        <end position="263"/>
    </location>
</feature>
<dbReference type="GO" id="GO:0005576">
    <property type="term" value="C:extracellular region"/>
    <property type="evidence" value="ECO:0007669"/>
    <property type="project" value="UniProtKB-SubCell"/>
</dbReference>
<evidence type="ECO:0000256" key="6">
    <source>
        <dbReference type="ARBA" id="ARBA00023026"/>
    </source>
</evidence>
<dbReference type="InterPro" id="IPR050557">
    <property type="entry name" value="RTX_toxin/Mannuronan_C5-epim"/>
</dbReference>
<proteinExistence type="predicted"/>
<dbReference type="InterPro" id="IPR001343">
    <property type="entry name" value="Hemolysn_Ca-bd"/>
</dbReference>
<dbReference type="PRINTS" id="PR01488">
    <property type="entry name" value="RTXTOXINA"/>
</dbReference>
<dbReference type="SUPFAM" id="SSF51120">
    <property type="entry name" value="beta-Roll"/>
    <property type="match status" value="9"/>
</dbReference>
<dbReference type="PROSITE" id="PS50817">
    <property type="entry name" value="INTEIN_N_TER"/>
    <property type="match status" value="1"/>
</dbReference>
<feature type="region of interest" description="Disordered" evidence="8">
    <location>
        <begin position="700"/>
        <end position="729"/>
    </location>
</feature>
<dbReference type="InterPro" id="IPR028992">
    <property type="entry name" value="Hedgehog/Intein_dom"/>
</dbReference>
<feature type="compositionally biased region" description="Acidic residues" evidence="8">
    <location>
        <begin position="574"/>
        <end position="591"/>
    </location>
</feature>
<keyword evidence="6" id="KW-0843">Virulence</keyword>
<reference evidence="10 11" key="1">
    <citation type="submission" date="2017-03" db="EMBL/GenBank/DDBJ databases">
        <authorList>
            <person name="Afonso C.L."/>
            <person name="Miller P.J."/>
            <person name="Scott M.A."/>
            <person name="Spackman E."/>
            <person name="Goraichik I."/>
            <person name="Dimitrov K.M."/>
            <person name="Suarez D.L."/>
            <person name="Swayne D.E."/>
        </authorList>
    </citation>
    <scope>NUCLEOTIDE SEQUENCE [LARGE SCALE GENOMIC DNA]</scope>
    <source>
        <strain evidence="10 11">CECT 7639</strain>
    </source>
</reference>
<dbReference type="InterPro" id="IPR006141">
    <property type="entry name" value="Intein_N"/>
</dbReference>
<feature type="region of interest" description="Disordered" evidence="8">
    <location>
        <begin position="90"/>
        <end position="118"/>
    </location>
</feature>
<evidence type="ECO:0000256" key="4">
    <source>
        <dbReference type="ARBA" id="ARBA00022656"/>
    </source>
</evidence>
<dbReference type="PANTHER" id="PTHR38340">
    <property type="entry name" value="S-LAYER PROTEIN"/>
    <property type="match status" value="1"/>
</dbReference>
<dbReference type="Pfam" id="PF13403">
    <property type="entry name" value="Hint_2"/>
    <property type="match status" value="1"/>
</dbReference>
<dbReference type="SUPFAM" id="SSF51294">
    <property type="entry name" value="Hedgehog/intein (Hint) domain"/>
    <property type="match status" value="1"/>
</dbReference>
<evidence type="ECO:0000256" key="1">
    <source>
        <dbReference type="ARBA" id="ARBA00004370"/>
    </source>
</evidence>
<feature type="region of interest" description="Disordered" evidence="8">
    <location>
        <begin position="529"/>
        <end position="637"/>
    </location>
</feature>
<dbReference type="RefSeq" id="WP_306456280.1">
    <property type="nucleotide sequence ID" value="NZ_FWFO01000001.1"/>
</dbReference>
<feature type="region of interest" description="Disordered" evidence="8">
    <location>
        <begin position="237"/>
        <end position="362"/>
    </location>
</feature>
<evidence type="ECO:0000313" key="10">
    <source>
        <dbReference type="EMBL" id="SLN36965.1"/>
    </source>
</evidence>